<evidence type="ECO:0000313" key="2">
    <source>
        <dbReference type="Proteomes" id="UP001150603"/>
    </source>
</evidence>
<comment type="caution">
    <text evidence="1">The sequence shown here is derived from an EMBL/GenBank/DDBJ whole genome shotgun (WGS) entry which is preliminary data.</text>
</comment>
<evidence type="ECO:0000313" key="1">
    <source>
        <dbReference type="EMBL" id="KAJ1944668.1"/>
    </source>
</evidence>
<gene>
    <name evidence="1" type="ORF">FBU59_002537</name>
</gene>
<proteinExistence type="predicted"/>
<feature type="non-terminal residue" evidence="1">
    <location>
        <position position="745"/>
    </location>
</feature>
<name>A0ACC1JAX8_9FUNG</name>
<protein>
    <submittedName>
        <fullName evidence="1">Uncharacterized protein</fullName>
    </submittedName>
</protein>
<accession>A0ACC1JAX8</accession>
<sequence length="745" mass="81282">MEIRSFCFVPLIPTKPLYVVLILTDAIWSFIPGAVGLVSMGMILWHVFRTSRRVSQLMIASSRQADGTGYELTRHSNTVLLHKTMWAVVWFPVAPILAEWFNIIRLPLNYYEDDVDKWREYVSIVLACSISFVLAVAIVVNPAVRAVLSERRHRQDREKVDEETSVPASVYTETIPEDEIIRKKAEADLNKKMNQNRNRAGPPGSGEAPQTSSGAGGRGKRAAPGTVAALRPAPALTVRDGISITEAAQLMAAKRADSVLVVDDEERLAGIFTAKDVAFRVVAEGLDARTTQVREIATRDPLCVTSDTSATDALNTMVGRGFRHLPVCNDEGDVVGLLDVIRCMYEALEKMERAYQSSKALYAAIEGVEKEWSGQSAQMMQFVDTLRERMSFPDMTTVIDGNDPVIVGPKTPVMEIARQMRAGRVTASLVVDDETGAIAGIFTSKDIVLRVIAAGLDPRTCSVVRVMTPHPDTVAPQTSLVDALKRMYERHYLNLPVVAEDSGEILGLVDVLRLCYATLEQMKSIQGAGSDDASGAGGPMWSRFFSGSLPPELGGTAGSTLSDSMHPSQTAYSHTAPSFVDGTARLASEIYPNESASMIEDIHSAVNSRVGEQDPYAFQYQQDPAYAQAQYAAFNQQMMMQQQQQQQQAMMQMQMPQAYSNLGSTAVFSQQGVPPASHTGSGSMLQSQAQFSGVAADGQYVFKLKTPSGKTHRFTAPANDLEFVRVTCVKKLLSEGVTDAQALVD</sequence>
<reference evidence="1" key="1">
    <citation type="submission" date="2022-07" db="EMBL/GenBank/DDBJ databases">
        <title>Phylogenomic reconstructions and comparative analyses of Kickxellomycotina fungi.</title>
        <authorList>
            <person name="Reynolds N.K."/>
            <person name="Stajich J.E."/>
            <person name="Barry K."/>
            <person name="Grigoriev I.V."/>
            <person name="Crous P."/>
            <person name="Smith M.E."/>
        </authorList>
    </citation>
    <scope>NUCLEOTIDE SEQUENCE</scope>
    <source>
        <strain evidence="1">NRRL 5244</strain>
    </source>
</reference>
<dbReference type="EMBL" id="JANBPW010001405">
    <property type="protein sequence ID" value="KAJ1944668.1"/>
    <property type="molecule type" value="Genomic_DNA"/>
</dbReference>
<organism evidence="1 2">
    <name type="scientific">Linderina macrospora</name>
    <dbReference type="NCBI Taxonomy" id="4868"/>
    <lineage>
        <taxon>Eukaryota</taxon>
        <taxon>Fungi</taxon>
        <taxon>Fungi incertae sedis</taxon>
        <taxon>Zoopagomycota</taxon>
        <taxon>Kickxellomycotina</taxon>
        <taxon>Kickxellomycetes</taxon>
        <taxon>Kickxellales</taxon>
        <taxon>Kickxellaceae</taxon>
        <taxon>Linderina</taxon>
    </lineage>
</organism>
<keyword evidence="2" id="KW-1185">Reference proteome</keyword>
<dbReference type="Proteomes" id="UP001150603">
    <property type="component" value="Unassembled WGS sequence"/>
</dbReference>